<keyword evidence="2 5" id="KW-0560">Oxidoreductase</keyword>
<evidence type="ECO:0000313" key="6">
    <source>
        <dbReference type="Proteomes" id="UP000244904"/>
    </source>
</evidence>
<dbReference type="CDD" id="cd05233">
    <property type="entry name" value="SDR_c"/>
    <property type="match status" value="1"/>
</dbReference>
<evidence type="ECO:0000256" key="2">
    <source>
        <dbReference type="ARBA" id="ARBA00023002"/>
    </source>
</evidence>
<gene>
    <name evidence="5" type="primary">gdhI_1</name>
    <name evidence="5" type="ORF">PRI8871_01044</name>
</gene>
<evidence type="ECO:0000256" key="1">
    <source>
        <dbReference type="ARBA" id="ARBA00006484"/>
    </source>
</evidence>
<feature type="domain" description="Ketoreductase" evidence="4">
    <location>
        <begin position="36"/>
        <end position="211"/>
    </location>
</feature>
<dbReference type="Proteomes" id="UP000244904">
    <property type="component" value="Unassembled WGS sequence"/>
</dbReference>
<dbReference type="Gene3D" id="3.40.50.720">
    <property type="entry name" value="NAD(P)-binding Rossmann-like Domain"/>
    <property type="match status" value="1"/>
</dbReference>
<dbReference type="FunFam" id="3.40.50.720:FF:000084">
    <property type="entry name" value="Short-chain dehydrogenase reductase"/>
    <property type="match status" value="1"/>
</dbReference>
<keyword evidence="6" id="KW-1185">Reference proteome</keyword>
<evidence type="ECO:0000313" key="5">
    <source>
        <dbReference type="EMBL" id="SPF78441.1"/>
    </source>
</evidence>
<dbReference type="PANTHER" id="PTHR43669">
    <property type="entry name" value="5-KETO-D-GLUCONATE 5-REDUCTASE"/>
    <property type="match status" value="1"/>
</dbReference>
<dbReference type="SUPFAM" id="SSF51735">
    <property type="entry name" value="NAD(P)-binding Rossmann-fold domains"/>
    <property type="match status" value="1"/>
</dbReference>
<dbReference type="SMART" id="SM00822">
    <property type="entry name" value="PKS_KR"/>
    <property type="match status" value="1"/>
</dbReference>
<dbReference type="InterPro" id="IPR036291">
    <property type="entry name" value="NAD(P)-bd_dom_sf"/>
</dbReference>
<proteinExistence type="inferred from homology"/>
<dbReference type="Pfam" id="PF00106">
    <property type="entry name" value="adh_short"/>
    <property type="match status" value="1"/>
</dbReference>
<sequence>MSGQAGHGSRGWTGWFSPFTTWTEITSGVFMHLTGKTVLITGASRGIGAEAARAFANAGANVALLARSHDEIATLAGEIGQSAIAIPCDVSRYWEMAQAVQATVDTFGSLDVVINNAGAIEPIARMDESDPEAWGQVIDINLKGVYHGMRAALPVMLAQGGGTILTISSGAAHGPVEAWSHYCASKAGAAMLTRSLDKEYRDQGIRAIGLSPGTVATQMQRDIKASGINPVSQLDWSAHIPADWPAKALLWMSGEGADDWLGDEISLRDDAIRKKVGLI</sequence>
<dbReference type="PRINTS" id="PR00081">
    <property type="entry name" value="GDHRDH"/>
</dbReference>
<evidence type="ECO:0000259" key="4">
    <source>
        <dbReference type="SMART" id="SM00822"/>
    </source>
</evidence>
<dbReference type="AlphaFoldDB" id="A0A2R8AQU0"/>
<dbReference type="InterPro" id="IPR002347">
    <property type="entry name" value="SDR_fam"/>
</dbReference>
<comment type="similarity">
    <text evidence="1 3">Belongs to the short-chain dehydrogenases/reductases (SDR) family.</text>
</comment>
<evidence type="ECO:0000256" key="3">
    <source>
        <dbReference type="RuleBase" id="RU000363"/>
    </source>
</evidence>
<reference evidence="6" key="1">
    <citation type="submission" date="2018-03" db="EMBL/GenBank/DDBJ databases">
        <authorList>
            <person name="Rodrigo-Torres L."/>
            <person name="Arahal R. D."/>
            <person name="Lucena T."/>
        </authorList>
    </citation>
    <scope>NUCLEOTIDE SEQUENCE [LARGE SCALE GENOMIC DNA]</scope>
    <source>
        <strain evidence="6">CECT 8871</strain>
    </source>
</reference>
<dbReference type="EC" id="1.1.1.47" evidence="5"/>
<dbReference type="EMBL" id="OMOJ01000001">
    <property type="protein sequence ID" value="SPF78441.1"/>
    <property type="molecule type" value="Genomic_DNA"/>
</dbReference>
<organism evidence="5 6">
    <name type="scientific">Pseudoprimorskyibacter insulae</name>
    <dbReference type="NCBI Taxonomy" id="1695997"/>
    <lineage>
        <taxon>Bacteria</taxon>
        <taxon>Pseudomonadati</taxon>
        <taxon>Pseudomonadota</taxon>
        <taxon>Alphaproteobacteria</taxon>
        <taxon>Rhodobacterales</taxon>
        <taxon>Paracoccaceae</taxon>
        <taxon>Pseudoprimorskyibacter</taxon>
    </lineage>
</organism>
<dbReference type="PRINTS" id="PR00080">
    <property type="entry name" value="SDRFAMILY"/>
</dbReference>
<dbReference type="InterPro" id="IPR057326">
    <property type="entry name" value="KR_dom"/>
</dbReference>
<accession>A0A2R8AQU0</accession>
<dbReference type="PANTHER" id="PTHR43669:SF3">
    <property type="entry name" value="ALCOHOL DEHYDROGENASE, PUTATIVE (AFU_ORTHOLOGUE AFUA_3G03445)-RELATED"/>
    <property type="match status" value="1"/>
</dbReference>
<protein>
    <submittedName>
        <fullName evidence="5">Glucose 1-dehydrogenase 1</fullName>
        <ecNumber evidence="5">1.1.1.47</ecNumber>
    </submittedName>
</protein>
<name>A0A2R8AQU0_9RHOB</name>
<dbReference type="GO" id="GO:0047936">
    <property type="term" value="F:glucose 1-dehydrogenase [NAD(P)+] activity"/>
    <property type="evidence" value="ECO:0007669"/>
    <property type="project" value="UniProtKB-EC"/>
</dbReference>